<evidence type="ECO:0000313" key="3">
    <source>
        <dbReference type="Proteomes" id="UP001217089"/>
    </source>
</evidence>
<keyword evidence="3" id="KW-1185">Reference proteome</keyword>
<protein>
    <submittedName>
        <fullName evidence="2">Uncharacterized protein</fullName>
    </submittedName>
</protein>
<accession>A0ABQ9EPQ8</accession>
<name>A0ABQ9EPQ8_TEGGR</name>
<dbReference type="EMBL" id="JARBDR010000813">
    <property type="protein sequence ID" value="KAJ8306331.1"/>
    <property type="molecule type" value="Genomic_DNA"/>
</dbReference>
<keyword evidence="1" id="KW-0812">Transmembrane</keyword>
<sequence>MYICNLVIVKSNMDKNIFYAILLFSCASLAFADVLLFKETEEMKIGRGNGLCYSIETVIHVKAGVRKLYVKKSCLPPRKLFKNEQLQRIGLNSETIGMFQVGKKNANPSENMCWCLLDDCVKMIHPRTRLLSVFDNA</sequence>
<feature type="transmembrane region" description="Helical" evidence="1">
    <location>
        <begin position="17"/>
        <end position="37"/>
    </location>
</feature>
<evidence type="ECO:0000313" key="2">
    <source>
        <dbReference type="EMBL" id="KAJ8306331.1"/>
    </source>
</evidence>
<gene>
    <name evidence="2" type="ORF">KUTeg_016876</name>
</gene>
<dbReference type="Proteomes" id="UP001217089">
    <property type="component" value="Unassembled WGS sequence"/>
</dbReference>
<evidence type="ECO:0000256" key="1">
    <source>
        <dbReference type="SAM" id="Phobius"/>
    </source>
</evidence>
<organism evidence="2 3">
    <name type="scientific">Tegillarca granosa</name>
    <name type="common">Malaysian cockle</name>
    <name type="synonym">Anadara granosa</name>
    <dbReference type="NCBI Taxonomy" id="220873"/>
    <lineage>
        <taxon>Eukaryota</taxon>
        <taxon>Metazoa</taxon>
        <taxon>Spiralia</taxon>
        <taxon>Lophotrochozoa</taxon>
        <taxon>Mollusca</taxon>
        <taxon>Bivalvia</taxon>
        <taxon>Autobranchia</taxon>
        <taxon>Pteriomorphia</taxon>
        <taxon>Arcoida</taxon>
        <taxon>Arcoidea</taxon>
        <taxon>Arcidae</taxon>
        <taxon>Tegillarca</taxon>
    </lineage>
</organism>
<comment type="caution">
    <text evidence="2">The sequence shown here is derived from an EMBL/GenBank/DDBJ whole genome shotgun (WGS) entry which is preliminary data.</text>
</comment>
<proteinExistence type="predicted"/>
<keyword evidence="1" id="KW-1133">Transmembrane helix</keyword>
<reference evidence="2 3" key="1">
    <citation type="submission" date="2022-12" db="EMBL/GenBank/DDBJ databases">
        <title>Chromosome-level genome of Tegillarca granosa.</title>
        <authorList>
            <person name="Kim J."/>
        </authorList>
    </citation>
    <scope>NUCLEOTIDE SEQUENCE [LARGE SCALE GENOMIC DNA]</scope>
    <source>
        <strain evidence="2">Teg-2019</strain>
        <tissue evidence="2">Adductor muscle</tissue>
    </source>
</reference>
<keyword evidence="1" id="KW-0472">Membrane</keyword>